<dbReference type="GO" id="GO:0009103">
    <property type="term" value="P:lipopolysaccharide biosynthetic process"/>
    <property type="evidence" value="ECO:0007669"/>
    <property type="project" value="TreeGrafter"/>
</dbReference>
<name>A0A4Y8V982_9BACT</name>
<dbReference type="OrthoDB" id="9771846at2"/>
<evidence type="ECO:0000313" key="3">
    <source>
        <dbReference type="EMBL" id="TFH77271.1"/>
    </source>
</evidence>
<evidence type="ECO:0000259" key="2">
    <source>
        <dbReference type="Pfam" id="PF00534"/>
    </source>
</evidence>
<dbReference type="Proteomes" id="UP000297872">
    <property type="component" value="Unassembled WGS sequence"/>
</dbReference>
<evidence type="ECO:0000313" key="4">
    <source>
        <dbReference type="Proteomes" id="UP000297872"/>
    </source>
</evidence>
<dbReference type="Pfam" id="PF00534">
    <property type="entry name" value="Glycos_transf_1"/>
    <property type="match status" value="1"/>
</dbReference>
<dbReference type="PANTHER" id="PTHR46401:SF2">
    <property type="entry name" value="GLYCOSYLTRANSFERASE WBBK-RELATED"/>
    <property type="match status" value="1"/>
</dbReference>
<dbReference type="PANTHER" id="PTHR46401">
    <property type="entry name" value="GLYCOSYLTRANSFERASE WBBK-RELATED"/>
    <property type="match status" value="1"/>
</dbReference>
<dbReference type="AlphaFoldDB" id="A0A4Y8V982"/>
<dbReference type="Gene3D" id="3.40.50.2000">
    <property type="entry name" value="Glycogen Phosphorylase B"/>
    <property type="match status" value="2"/>
</dbReference>
<dbReference type="EMBL" id="SGVY01000040">
    <property type="protein sequence ID" value="TFH77271.1"/>
    <property type="molecule type" value="Genomic_DNA"/>
</dbReference>
<sequence>MKVAYISTPHFADCDIPLIGELQKKIDLFYFLKVSESTKRLTLIKIESLNKRGGVYPASDFPELTYLSNDIDLSKTYIVNLPGKHDWSISNLLAILRMVCVILHLKINIVHLTWPPRYGEFFTYLLRKRIVITMHDPLPHSSENTWLNRFHRNVCFRLLDDFILLNDTQKEQFIETYRMGAKRVALSHLSAYTNLQNIKPQKPDVSNYILFFGGISSHKGIEYLCEAMDKVCKKHPDVKLVVAGKGKIYFDLNQYAIYNTGHLVLLNRYLDDNELVGLIRNSLFVVCPYIDATQSGVVMSAFALNKPVVATKVGALPTIVKNGQYGTIVPPKDVTTLASAINTLIENPQKIEAMMANIEHDYSEGKYSWKAIAQGITNIYAKKLSDSNK</sequence>
<proteinExistence type="predicted"/>
<evidence type="ECO:0000256" key="1">
    <source>
        <dbReference type="ARBA" id="ARBA00022679"/>
    </source>
</evidence>
<organism evidence="3 4">
    <name type="scientific">Segatella hominis</name>
    <dbReference type="NCBI Taxonomy" id="2518605"/>
    <lineage>
        <taxon>Bacteria</taxon>
        <taxon>Pseudomonadati</taxon>
        <taxon>Bacteroidota</taxon>
        <taxon>Bacteroidia</taxon>
        <taxon>Bacteroidales</taxon>
        <taxon>Prevotellaceae</taxon>
        <taxon>Segatella</taxon>
    </lineage>
</organism>
<gene>
    <name evidence="3" type="ORF">EXN75_12715</name>
</gene>
<reference evidence="3 4" key="1">
    <citation type="submission" date="2019-02" db="EMBL/GenBank/DDBJ databases">
        <title>Draft Genome Sequence of the Prevotella sp. BCRC 81118, Isolated from Human Feces.</title>
        <authorList>
            <person name="Huang C.-H."/>
        </authorList>
    </citation>
    <scope>NUCLEOTIDE SEQUENCE [LARGE SCALE GENOMIC DNA]</scope>
    <source>
        <strain evidence="3 4">BCRC 81118</strain>
    </source>
</reference>
<protein>
    <submittedName>
        <fullName evidence="3">Glycosyltransferase</fullName>
    </submittedName>
</protein>
<keyword evidence="1 3" id="KW-0808">Transferase</keyword>
<dbReference type="CDD" id="cd03801">
    <property type="entry name" value="GT4_PimA-like"/>
    <property type="match status" value="1"/>
</dbReference>
<dbReference type="SUPFAM" id="SSF53756">
    <property type="entry name" value="UDP-Glycosyltransferase/glycogen phosphorylase"/>
    <property type="match status" value="1"/>
</dbReference>
<keyword evidence="4" id="KW-1185">Reference proteome</keyword>
<accession>A0A4Y8V982</accession>
<dbReference type="RefSeq" id="WP_134844099.1">
    <property type="nucleotide sequence ID" value="NZ_SGVY01000040.1"/>
</dbReference>
<comment type="caution">
    <text evidence="3">The sequence shown here is derived from an EMBL/GenBank/DDBJ whole genome shotgun (WGS) entry which is preliminary data.</text>
</comment>
<dbReference type="GO" id="GO:0016757">
    <property type="term" value="F:glycosyltransferase activity"/>
    <property type="evidence" value="ECO:0007669"/>
    <property type="project" value="InterPro"/>
</dbReference>
<dbReference type="InterPro" id="IPR001296">
    <property type="entry name" value="Glyco_trans_1"/>
</dbReference>
<dbReference type="GeneID" id="302996140"/>
<feature type="domain" description="Glycosyl transferase family 1" evidence="2">
    <location>
        <begin position="199"/>
        <end position="357"/>
    </location>
</feature>